<proteinExistence type="predicted"/>
<dbReference type="Pfam" id="PF16036">
    <property type="entry name" value="Chalcone_3"/>
    <property type="match status" value="1"/>
</dbReference>
<dbReference type="EMBL" id="JBBUTI010000008">
    <property type="protein sequence ID" value="MEK8047272.1"/>
    <property type="molecule type" value="Genomic_DNA"/>
</dbReference>
<protein>
    <submittedName>
        <fullName evidence="3">Chalcone isomerase family protein</fullName>
    </submittedName>
</protein>
<dbReference type="PROSITE" id="PS51318">
    <property type="entry name" value="TAT"/>
    <property type="match status" value="1"/>
</dbReference>
<name>A0ABU9CA17_9BURK</name>
<dbReference type="RefSeq" id="WP_341399575.1">
    <property type="nucleotide sequence ID" value="NZ_JBBUTI010000008.1"/>
</dbReference>
<keyword evidence="4" id="KW-1185">Reference proteome</keyword>
<feature type="chain" id="PRO_5046709742" evidence="1">
    <location>
        <begin position="30"/>
        <end position="211"/>
    </location>
</feature>
<dbReference type="Gene3D" id="3.50.70.10">
    <property type="match status" value="1"/>
</dbReference>
<accession>A0ABU9CA17</accession>
<dbReference type="GO" id="GO:0016853">
    <property type="term" value="F:isomerase activity"/>
    <property type="evidence" value="ECO:0007669"/>
    <property type="project" value="UniProtKB-KW"/>
</dbReference>
<keyword evidence="1" id="KW-0732">Signal</keyword>
<comment type="caution">
    <text evidence="3">The sequence shown here is derived from an EMBL/GenBank/DDBJ whole genome shotgun (WGS) entry which is preliminary data.</text>
</comment>
<dbReference type="Proteomes" id="UP001379945">
    <property type="component" value="Unassembled WGS sequence"/>
</dbReference>
<keyword evidence="3" id="KW-0413">Isomerase</keyword>
<evidence type="ECO:0000259" key="2">
    <source>
        <dbReference type="Pfam" id="PF16036"/>
    </source>
</evidence>
<evidence type="ECO:0000313" key="3">
    <source>
        <dbReference type="EMBL" id="MEK8047272.1"/>
    </source>
</evidence>
<dbReference type="InterPro" id="IPR016087">
    <property type="entry name" value="Chalcone_isomerase"/>
</dbReference>
<organism evidence="3 4">
    <name type="scientific">Ideonella margarita</name>
    <dbReference type="NCBI Taxonomy" id="2984191"/>
    <lineage>
        <taxon>Bacteria</taxon>
        <taxon>Pseudomonadati</taxon>
        <taxon>Pseudomonadota</taxon>
        <taxon>Betaproteobacteria</taxon>
        <taxon>Burkholderiales</taxon>
        <taxon>Sphaerotilaceae</taxon>
        <taxon>Ideonella</taxon>
    </lineage>
</organism>
<evidence type="ECO:0000256" key="1">
    <source>
        <dbReference type="SAM" id="SignalP"/>
    </source>
</evidence>
<feature type="domain" description="Chalcone isomerase" evidence="2">
    <location>
        <begin position="35"/>
        <end position="201"/>
    </location>
</feature>
<dbReference type="InterPro" id="IPR016088">
    <property type="entry name" value="Chalcone_isomerase_3-sand"/>
</dbReference>
<reference evidence="3 4" key="1">
    <citation type="submission" date="2024-04" db="EMBL/GenBank/DDBJ databases">
        <title>Novel species of the genus Ideonella isolated from streams.</title>
        <authorList>
            <person name="Lu H."/>
        </authorList>
    </citation>
    <scope>NUCLEOTIDE SEQUENCE [LARGE SCALE GENOMIC DNA]</scope>
    <source>
        <strain evidence="3 4">LYT19W</strain>
    </source>
</reference>
<dbReference type="InterPro" id="IPR006311">
    <property type="entry name" value="TAT_signal"/>
</dbReference>
<evidence type="ECO:0000313" key="4">
    <source>
        <dbReference type="Proteomes" id="UP001379945"/>
    </source>
</evidence>
<sequence>MVTLTRRNTLALLAGAGTTAAGWPLAALAADPPIEIDGFKFEPTMTVAGKALQLNGAAVSSILSVRTSVVALYLPRKQTTAEGALAEPGAKRLCFYSLREVSAKDLSNTFLDRLRQNASREEIAAGFIQIAQFGSAFSNRNKLSRGDFVTMDFNPTSSLTDIALNGQRIGEPMQGENFFRMMMKIWMGPKVRPATRNGLLGDVSGATGAGG</sequence>
<gene>
    <name evidence="3" type="ORF">AACH00_13005</name>
</gene>
<feature type="signal peptide" evidence="1">
    <location>
        <begin position="1"/>
        <end position="29"/>
    </location>
</feature>